<dbReference type="Proteomes" id="UP000515140">
    <property type="component" value="Unplaced"/>
</dbReference>
<dbReference type="CTD" id="56159"/>
<dbReference type="GO" id="GO:0007131">
    <property type="term" value="P:reciprocal meiotic recombination"/>
    <property type="evidence" value="ECO:0007669"/>
    <property type="project" value="TreeGrafter"/>
</dbReference>
<gene>
    <name evidence="4" type="primary">TEX11</name>
</gene>
<evidence type="ECO:0000313" key="4">
    <source>
        <dbReference type="RefSeq" id="XP_020832168.1"/>
    </source>
</evidence>
<dbReference type="InterPro" id="IPR013940">
    <property type="entry name" value="Spo22/ZIP4/TEX11"/>
</dbReference>
<dbReference type="FunCoup" id="A0A6P5JFH9">
    <property type="interactions" value="31"/>
</dbReference>
<dbReference type="InterPro" id="IPR011990">
    <property type="entry name" value="TPR-like_helical_dom_sf"/>
</dbReference>
<dbReference type="InterPro" id="IPR042861">
    <property type="entry name" value="TEX11"/>
</dbReference>
<dbReference type="Gene3D" id="1.25.40.10">
    <property type="entry name" value="Tetratricopeptide repeat domain"/>
    <property type="match status" value="1"/>
</dbReference>
<accession>A0A6P5JFH9</accession>
<dbReference type="KEGG" id="pcw:110201047"/>
<dbReference type="GO" id="GO:0007060">
    <property type="term" value="P:male meiosis chromosome segregation"/>
    <property type="evidence" value="ECO:0007669"/>
    <property type="project" value="TreeGrafter"/>
</dbReference>
<dbReference type="InParanoid" id="A0A6P5JFH9"/>
<dbReference type="GO" id="GO:0007130">
    <property type="term" value="P:synaptonemal complex assembly"/>
    <property type="evidence" value="ECO:0007669"/>
    <property type="project" value="TreeGrafter"/>
</dbReference>
<evidence type="ECO:0000256" key="2">
    <source>
        <dbReference type="ARBA" id="ARBA00031845"/>
    </source>
</evidence>
<dbReference type="Pfam" id="PF08631">
    <property type="entry name" value="SPO22"/>
    <property type="match status" value="1"/>
</dbReference>
<reference evidence="4" key="1">
    <citation type="submission" date="2025-08" db="UniProtKB">
        <authorList>
            <consortium name="RefSeq"/>
        </authorList>
    </citation>
    <scope>IDENTIFICATION</scope>
    <source>
        <tissue evidence="4">Spleen</tissue>
    </source>
</reference>
<dbReference type="AlphaFoldDB" id="A0A6P5JFH9"/>
<dbReference type="SUPFAM" id="SSF48452">
    <property type="entry name" value="TPR-like"/>
    <property type="match status" value="1"/>
</dbReference>
<dbReference type="FunFam" id="1.25.40.10:FF:000739">
    <property type="entry name" value="Testis expressed 11"/>
    <property type="match status" value="1"/>
</dbReference>
<proteinExistence type="predicted"/>
<dbReference type="GeneID" id="110201047"/>
<keyword evidence="3" id="KW-1185">Reference proteome</keyword>
<sequence>MKIHTSWGHLKRLSPIFPNCCLNFLDNAVAQGDFQRAVTCIQRCKDMLMRLPGVPGYLSILCYNFGVETYYQKKFEECSHWLGQSYEIGKLDKNISTGQEMQAKVLRLLANTYLDWDWEQYQDKALETINLANEECLHQAGLYLKIKILLRLKASDEELHEAAMKLLDLEVPLDFFLSTAKLLLEYGRDSVGFDFLKTVCNQFESSAHIGKAFLLHIELLLQRKEDQLAKEKVEGILTAHHAGKELPRGILSWLHNILWDQAAQNFEAQNYSEALHWYNYSLSFYPSGQMDLDFAKLQRNRASCYIHLKQLEKASKAVKEAERYDAANVFTQFIIFKIAISRGSTDEALVAVDALEKSMANPAVQEEEMIKEENSTAAFLSLAAQFALENGQQDVAMRALEYLAQRSQDLQQVLTALKCLIRLGIPQISQTTELEENRKEEMDRLWSWLQIAHQRLAEPVAKEKLTLDVWTNEAHWFRKIAWNLAMQCEKCPGTMRDFFLLSYKLSQFCPSEKAVLISQKTCLLMAAAADLELGRSASEASQQTEMLTHALEHIQGCKEIVNVLKLAGDSSKDPTENLLLLYEIEARAKLNDAGLTSLLESVWELPQLETKILETIASVAVEHPAHYPDVSKKALKMALCLYLQGEPIDAVKFSKCLHSFINLLLPDGVLSTDMCPLQEIWRIFEDALHVIRVSEEYPQVEILWLMTKAWNMGVYQYSEGMYVTAEKWCGLGIRFLGHLGSMKKCYEVQMTDVYGEVLAKVERDKSLPSNEE</sequence>
<keyword evidence="1" id="KW-0469">Meiosis</keyword>
<dbReference type="GO" id="GO:0000801">
    <property type="term" value="C:central element"/>
    <property type="evidence" value="ECO:0007669"/>
    <property type="project" value="TreeGrafter"/>
</dbReference>
<evidence type="ECO:0000256" key="1">
    <source>
        <dbReference type="ARBA" id="ARBA00023254"/>
    </source>
</evidence>
<organism evidence="3 4">
    <name type="scientific">Phascolarctos cinereus</name>
    <name type="common">Koala</name>
    <dbReference type="NCBI Taxonomy" id="38626"/>
    <lineage>
        <taxon>Eukaryota</taxon>
        <taxon>Metazoa</taxon>
        <taxon>Chordata</taxon>
        <taxon>Craniata</taxon>
        <taxon>Vertebrata</taxon>
        <taxon>Euteleostomi</taxon>
        <taxon>Mammalia</taxon>
        <taxon>Metatheria</taxon>
        <taxon>Diprotodontia</taxon>
        <taxon>Phascolarctidae</taxon>
        <taxon>Phascolarctos</taxon>
    </lineage>
</organism>
<evidence type="ECO:0000313" key="3">
    <source>
        <dbReference type="Proteomes" id="UP000515140"/>
    </source>
</evidence>
<dbReference type="PANTHER" id="PTHR47083:SF1">
    <property type="entry name" value="TESTIS-EXPRESSED PROTEIN 11"/>
    <property type="match status" value="1"/>
</dbReference>
<dbReference type="RefSeq" id="XP_020832168.1">
    <property type="nucleotide sequence ID" value="XM_020976509.1"/>
</dbReference>
<protein>
    <recommendedName>
        <fullName evidence="2">Protein ZIP4 homolog</fullName>
    </recommendedName>
</protein>
<dbReference type="PANTHER" id="PTHR47083">
    <property type="entry name" value="TESTIS-EXPRESSED PROTEIN 11"/>
    <property type="match status" value="1"/>
</dbReference>
<name>A0A6P5JFH9_PHACI</name>